<dbReference type="InterPro" id="IPR027417">
    <property type="entry name" value="P-loop_NTPase"/>
</dbReference>
<proteinExistence type="inferred from homology"/>
<dbReference type="InterPro" id="IPR025158">
    <property type="entry name" value="Mg_chelat-rel_C"/>
</dbReference>
<evidence type="ECO:0000256" key="3">
    <source>
        <dbReference type="ARBA" id="ARBA00022840"/>
    </source>
</evidence>
<keyword evidence="5" id="KW-0645">Protease</keyword>
<evidence type="ECO:0000256" key="1">
    <source>
        <dbReference type="ARBA" id="ARBA00006354"/>
    </source>
</evidence>
<dbReference type="GO" id="GO:0005524">
    <property type="term" value="F:ATP binding"/>
    <property type="evidence" value="ECO:0007669"/>
    <property type="project" value="UniProtKB-KW"/>
</dbReference>
<comment type="similarity">
    <text evidence="1">Belongs to the Mg-chelatase subunits D/I family. ComM subfamily.</text>
</comment>
<dbReference type="InterPro" id="IPR000523">
    <property type="entry name" value="Mg_chelatse_chII-like_cat_dom"/>
</dbReference>
<dbReference type="InterPro" id="IPR004482">
    <property type="entry name" value="Mg_chelat-rel"/>
</dbReference>
<dbReference type="Gene3D" id="3.30.230.10">
    <property type="match status" value="1"/>
</dbReference>
<keyword evidence="3" id="KW-0067">ATP-binding</keyword>
<keyword evidence="2" id="KW-0547">Nucleotide-binding</keyword>
<evidence type="ECO:0000256" key="2">
    <source>
        <dbReference type="ARBA" id="ARBA00022741"/>
    </source>
</evidence>
<dbReference type="InterPro" id="IPR003593">
    <property type="entry name" value="AAA+_ATPase"/>
</dbReference>
<name>A0A363UKI7_9GAMM</name>
<dbReference type="Pfam" id="PF01078">
    <property type="entry name" value="Mg_chelatase"/>
    <property type="match status" value="1"/>
</dbReference>
<evidence type="ECO:0000313" key="6">
    <source>
        <dbReference type="Proteomes" id="UP000251800"/>
    </source>
</evidence>
<accession>A0A363UKI7</accession>
<dbReference type="PANTHER" id="PTHR32039:SF7">
    <property type="entry name" value="COMPETENCE PROTEIN COMM"/>
    <property type="match status" value="1"/>
</dbReference>
<dbReference type="RefSeq" id="WP_109720122.1">
    <property type="nucleotide sequence ID" value="NZ_QEQK01000007.1"/>
</dbReference>
<dbReference type="Proteomes" id="UP000251800">
    <property type="component" value="Unassembled WGS sequence"/>
</dbReference>
<dbReference type="InterPro" id="IPR001208">
    <property type="entry name" value="MCM_dom"/>
</dbReference>
<dbReference type="Pfam" id="PF13541">
    <property type="entry name" value="ChlI"/>
    <property type="match status" value="1"/>
</dbReference>
<dbReference type="InterPro" id="IPR020568">
    <property type="entry name" value="Ribosomal_Su5_D2-typ_SF"/>
</dbReference>
<keyword evidence="5" id="KW-0378">Hydrolase</keyword>
<dbReference type="PANTHER" id="PTHR32039">
    <property type="entry name" value="MAGNESIUM-CHELATASE SUBUNIT CHLI"/>
    <property type="match status" value="1"/>
</dbReference>
<dbReference type="GO" id="GO:0006508">
    <property type="term" value="P:proteolysis"/>
    <property type="evidence" value="ECO:0007669"/>
    <property type="project" value="UniProtKB-KW"/>
</dbReference>
<dbReference type="Pfam" id="PF13335">
    <property type="entry name" value="Mg_chelatase_C"/>
    <property type="match status" value="1"/>
</dbReference>
<dbReference type="EMBL" id="QEQK01000007">
    <property type="protein sequence ID" value="PWN55907.1"/>
    <property type="molecule type" value="Genomic_DNA"/>
</dbReference>
<reference evidence="5 6" key="1">
    <citation type="submission" date="2018-05" db="EMBL/GenBank/DDBJ databases">
        <title>Abyssibacter profundi OUC007T gen. nov., sp. nov, a marine bacterium isolated from seawater of the Mariana Trench.</title>
        <authorList>
            <person name="Zhou S."/>
        </authorList>
    </citation>
    <scope>NUCLEOTIDE SEQUENCE [LARGE SCALE GENOMIC DNA]</scope>
    <source>
        <strain evidence="5 6">OUC007</strain>
    </source>
</reference>
<dbReference type="Gene3D" id="3.40.50.300">
    <property type="entry name" value="P-loop containing nucleotide triphosphate hydrolases"/>
    <property type="match status" value="1"/>
</dbReference>
<dbReference type="PRINTS" id="PR01657">
    <property type="entry name" value="MCMFAMILY"/>
</dbReference>
<keyword evidence="6" id="KW-1185">Reference proteome</keyword>
<gene>
    <name evidence="5" type="ORF">DEH80_08755</name>
</gene>
<evidence type="ECO:0000259" key="4">
    <source>
        <dbReference type="SMART" id="SM00382"/>
    </source>
</evidence>
<protein>
    <submittedName>
        <fullName evidence="5">ATP-dependent protease</fullName>
    </submittedName>
</protein>
<dbReference type="SUPFAM" id="SSF54211">
    <property type="entry name" value="Ribosomal protein S5 domain 2-like"/>
    <property type="match status" value="1"/>
</dbReference>
<organism evidence="5 6">
    <name type="scientific">Abyssibacter profundi</name>
    <dbReference type="NCBI Taxonomy" id="2182787"/>
    <lineage>
        <taxon>Bacteria</taxon>
        <taxon>Pseudomonadati</taxon>
        <taxon>Pseudomonadota</taxon>
        <taxon>Gammaproteobacteria</taxon>
        <taxon>Chromatiales</taxon>
        <taxon>Oceanococcaceae</taxon>
        <taxon>Abyssibacter</taxon>
    </lineage>
</organism>
<sequence>MGLATVASRAQNGLEATAVAVEVHVAGGLPGMTIVGLPEAAVRESKDRVRAALVNAGFQMPPSRITVNLAPADLPKEGGRFDLAIAIGILAASGQIDDARLGDCELLGELSLSAELRPIRGALPSSVHAGRAGKTLILPQDNAAEAALAGQTVVRAAGHLLEVCGWLAGQTDLQSATPPAQSTAVQPMPDLQDVLGQHQGRRALEIAAAGGHSLLMIGPPGSGKSMLASRLPGILPPLSEAAALDCAQVQSIGRDGFDPRHWGQRPFRAPHHTASAPALVGGGAPPRPGEITLAHQGVLFLDELPEFQRVVLEALREPLESGHVVISRAAQQTTYPADFQLVAAMNPCPCGYAGDPEQACRCTPDQVSRYRGRLSGPLLDRIDMQIHVHRAPIRELATQHETGEPSAKVRRRVEQARATAWTRQGCANAQLVATALDAHTRLSDADRDFLITAAERLKLSARGLHRTLRVARTIADLSGEDRLSKTHLTEALSYRNQLNT</sequence>
<dbReference type="GO" id="GO:0008233">
    <property type="term" value="F:peptidase activity"/>
    <property type="evidence" value="ECO:0007669"/>
    <property type="project" value="UniProtKB-KW"/>
</dbReference>
<dbReference type="SMART" id="SM00382">
    <property type="entry name" value="AAA"/>
    <property type="match status" value="1"/>
</dbReference>
<dbReference type="NCBIfam" id="NF007365">
    <property type="entry name" value="PRK09862.1"/>
    <property type="match status" value="1"/>
</dbReference>
<dbReference type="InterPro" id="IPR045006">
    <property type="entry name" value="CHLI-like"/>
</dbReference>
<dbReference type="OrthoDB" id="9813147at2"/>
<feature type="domain" description="AAA+ ATPase" evidence="4">
    <location>
        <begin position="210"/>
        <end position="392"/>
    </location>
</feature>
<comment type="caution">
    <text evidence="5">The sequence shown here is derived from an EMBL/GenBank/DDBJ whole genome shotgun (WGS) entry which is preliminary data.</text>
</comment>
<dbReference type="InterPro" id="IPR014721">
    <property type="entry name" value="Ribsml_uS5_D2-typ_fold_subgr"/>
</dbReference>
<dbReference type="GO" id="GO:0003677">
    <property type="term" value="F:DNA binding"/>
    <property type="evidence" value="ECO:0007669"/>
    <property type="project" value="InterPro"/>
</dbReference>
<evidence type="ECO:0000313" key="5">
    <source>
        <dbReference type="EMBL" id="PWN55907.1"/>
    </source>
</evidence>
<dbReference type="SUPFAM" id="SSF52540">
    <property type="entry name" value="P-loop containing nucleoside triphosphate hydrolases"/>
    <property type="match status" value="1"/>
</dbReference>
<dbReference type="NCBIfam" id="TIGR00368">
    <property type="entry name" value="YifB family Mg chelatase-like AAA ATPase"/>
    <property type="match status" value="1"/>
</dbReference>
<dbReference type="AlphaFoldDB" id="A0A363UKI7"/>